<dbReference type="EMBL" id="UINC01025819">
    <property type="protein sequence ID" value="SVB02114.1"/>
    <property type="molecule type" value="Genomic_DNA"/>
</dbReference>
<sequence>MAVYTSVTKSELENFLKQYNLGKLISYEG</sequence>
<gene>
    <name evidence="1" type="ORF">METZ01_LOCUS154968</name>
</gene>
<protein>
    <submittedName>
        <fullName evidence="1">Uncharacterized protein</fullName>
    </submittedName>
</protein>
<dbReference type="Gene3D" id="3.30.200.20">
    <property type="entry name" value="Phosphorylase Kinase, domain 1"/>
    <property type="match status" value="1"/>
</dbReference>
<dbReference type="AlphaFoldDB" id="A0A382AL66"/>
<reference evidence="1" key="1">
    <citation type="submission" date="2018-05" db="EMBL/GenBank/DDBJ databases">
        <authorList>
            <person name="Lanie J.A."/>
            <person name="Ng W.-L."/>
            <person name="Kazmierczak K.M."/>
            <person name="Andrzejewski T.M."/>
            <person name="Davidsen T.M."/>
            <person name="Wayne K.J."/>
            <person name="Tettelin H."/>
            <person name="Glass J.I."/>
            <person name="Rusch D."/>
            <person name="Podicherti R."/>
            <person name="Tsui H.-C.T."/>
            <person name="Winkler M.E."/>
        </authorList>
    </citation>
    <scope>NUCLEOTIDE SEQUENCE</scope>
</reference>
<accession>A0A382AL66</accession>
<proteinExistence type="predicted"/>
<name>A0A382AL66_9ZZZZ</name>
<organism evidence="1">
    <name type="scientific">marine metagenome</name>
    <dbReference type="NCBI Taxonomy" id="408172"/>
    <lineage>
        <taxon>unclassified sequences</taxon>
        <taxon>metagenomes</taxon>
        <taxon>ecological metagenomes</taxon>
    </lineage>
</organism>
<feature type="non-terminal residue" evidence="1">
    <location>
        <position position="29"/>
    </location>
</feature>
<evidence type="ECO:0000313" key="1">
    <source>
        <dbReference type="EMBL" id="SVB02114.1"/>
    </source>
</evidence>